<proteinExistence type="predicted"/>
<evidence type="ECO:0000313" key="1">
    <source>
        <dbReference type="EMBL" id="CAD2203018.1"/>
    </source>
</evidence>
<accession>A0A6V7XUN5</accession>
<evidence type="ECO:0000313" key="2">
    <source>
        <dbReference type="Proteomes" id="UP000580250"/>
    </source>
</evidence>
<protein>
    <submittedName>
        <fullName evidence="1">Uncharacterized protein</fullName>
    </submittedName>
</protein>
<dbReference type="EMBL" id="CAJEWN010002300">
    <property type="protein sequence ID" value="CAD2203018.1"/>
    <property type="molecule type" value="Genomic_DNA"/>
</dbReference>
<sequence length="106" mass="12602">MLIMKLLLVMQQIYTREIILNTFQKEVNKILVIPHTNPEDINLLTIQLTHTKEGHDILVIQDTHIKKDLQQIKKILKMKKVCRLINLILDYLERTFMSQIKILTQI</sequence>
<reference evidence="1 2" key="1">
    <citation type="submission" date="2020-08" db="EMBL/GenBank/DDBJ databases">
        <authorList>
            <person name="Koutsovoulos G."/>
            <person name="Danchin GJ E."/>
        </authorList>
    </citation>
    <scope>NUCLEOTIDE SEQUENCE [LARGE SCALE GENOMIC DNA]</scope>
</reference>
<name>A0A6V7XUN5_MELEN</name>
<dbReference type="AlphaFoldDB" id="A0A6V7XUN5"/>
<dbReference type="Proteomes" id="UP000580250">
    <property type="component" value="Unassembled WGS sequence"/>
</dbReference>
<comment type="caution">
    <text evidence="1">The sequence shown here is derived from an EMBL/GenBank/DDBJ whole genome shotgun (WGS) entry which is preliminary data.</text>
</comment>
<organism evidence="1 2">
    <name type="scientific">Meloidogyne enterolobii</name>
    <name type="common">Root-knot nematode worm</name>
    <name type="synonym">Meloidogyne mayaguensis</name>
    <dbReference type="NCBI Taxonomy" id="390850"/>
    <lineage>
        <taxon>Eukaryota</taxon>
        <taxon>Metazoa</taxon>
        <taxon>Ecdysozoa</taxon>
        <taxon>Nematoda</taxon>
        <taxon>Chromadorea</taxon>
        <taxon>Rhabditida</taxon>
        <taxon>Tylenchina</taxon>
        <taxon>Tylenchomorpha</taxon>
        <taxon>Tylenchoidea</taxon>
        <taxon>Meloidogynidae</taxon>
        <taxon>Meloidogyninae</taxon>
        <taxon>Meloidogyne</taxon>
    </lineage>
</organism>
<gene>
    <name evidence="1" type="ORF">MENT_LOCUS56680</name>
</gene>